<evidence type="ECO:0000256" key="2">
    <source>
        <dbReference type="SAM" id="SignalP"/>
    </source>
</evidence>
<feature type="chain" id="PRO_5045704244" evidence="2">
    <location>
        <begin position="23"/>
        <end position="766"/>
    </location>
</feature>
<feature type="region of interest" description="Disordered" evidence="1">
    <location>
        <begin position="319"/>
        <end position="351"/>
    </location>
</feature>
<keyword evidence="2" id="KW-0732">Signal</keyword>
<feature type="domain" description="DUF4774" evidence="3">
    <location>
        <begin position="489"/>
        <end position="545"/>
    </location>
</feature>
<protein>
    <submittedName>
        <fullName evidence="5">Uncharacterized protein LOC113514938</fullName>
    </submittedName>
</protein>
<dbReference type="InterPro" id="IPR031942">
    <property type="entry name" value="DUF4774"/>
</dbReference>
<sequence>MARHYCIGFVILFAFFLQDVASRPSNNELINPFISEKSTESLELRNNVDKEDKSLSYNMQEGEESDTKDILDKIKIVNAGLKKPNRRQQINVNGGDPQIEGYVLDKDILEKLQQIIASGKLKPLTEVQKYQENNLINNEDTQRNSYSKSLPYLSKSMSNNQVIPALPIPYITNIPVLVMPSLNNIYNAHGSVIPTDLNSQYQTRQQSPFPFQWPLAPYFPILIKDPLLNVLQGGGWNNLFEYGQNADICNRKQKSTEDKEDEESFTNDINTETNKNYLDQLSSNLRQGRAIKKRTVNTATQSKIDENLNTLKKVKKFFSQKPSTNTQKPVKQQEQSIVDEPSQGTKTNNFLDDGDLRFGQFSWFGDKKPIAPSPGFFINRLKVRRGGVAIAGPGGVATAGRGGAAIVGPGGLAYTQPGGLAVAGPAARVVALSPDANFSSIISRLQEVSSNNDQRENQIHGFSKRSDDYQYNGSKFVKSPLKAQDSKLTLIVKPIARAIGGVKGIAIANPISKVVIAQNKLGSIIHAPIATAIAGPGGIAHAQSDLESVQYLPFYGGAKGQYLEIKRDTSGRIISESIVSEDKISTDSIVKNNDETLVSKVLAANLQNLKMLSASVMKLHNLGRRTGSLGRSDKERFKTQLEKLAEAASNTIKLIDEVGDNIDMLFKSNATQRRVEYDEDDVGEEGVGIDAPTDNDPEEILGGATIAEAKPVGLAIIGENGLAASRPIGTAVAASGVALARPIATAVAGLDPTMLGINFQINHSKN</sequence>
<evidence type="ECO:0000313" key="4">
    <source>
        <dbReference type="Proteomes" id="UP001652740"/>
    </source>
</evidence>
<accession>A0ABM3MQC7</accession>
<evidence type="ECO:0000313" key="5">
    <source>
        <dbReference type="RefSeq" id="XP_052753494.1"/>
    </source>
</evidence>
<dbReference type="Proteomes" id="UP001652740">
    <property type="component" value="Unplaced"/>
</dbReference>
<feature type="region of interest" description="Disordered" evidence="1">
    <location>
        <begin position="676"/>
        <end position="695"/>
    </location>
</feature>
<feature type="region of interest" description="Disordered" evidence="1">
    <location>
        <begin position="252"/>
        <end position="272"/>
    </location>
</feature>
<feature type="domain" description="DUF4774" evidence="3">
    <location>
        <begin position="380"/>
        <end position="433"/>
    </location>
</feature>
<dbReference type="RefSeq" id="XP_052753494.1">
    <property type="nucleotide sequence ID" value="XM_052897534.1"/>
</dbReference>
<name>A0ABM3MQC7_GALME</name>
<feature type="compositionally biased region" description="Polar residues" evidence="1">
    <location>
        <begin position="320"/>
        <end position="350"/>
    </location>
</feature>
<feature type="signal peptide" evidence="2">
    <location>
        <begin position="1"/>
        <end position="22"/>
    </location>
</feature>
<gene>
    <name evidence="5" type="primary">LOC113514938</name>
</gene>
<evidence type="ECO:0000256" key="1">
    <source>
        <dbReference type="SAM" id="MobiDB-lite"/>
    </source>
</evidence>
<dbReference type="Pfam" id="PF15999">
    <property type="entry name" value="DUF4774"/>
    <property type="match status" value="3"/>
</dbReference>
<organism evidence="4 5">
    <name type="scientific">Galleria mellonella</name>
    <name type="common">Greater wax moth</name>
    <dbReference type="NCBI Taxonomy" id="7137"/>
    <lineage>
        <taxon>Eukaryota</taxon>
        <taxon>Metazoa</taxon>
        <taxon>Ecdysozoa</taxon>
        <taxon>Arthropoda</taxon>
        <taxon>Hexapoda</taxon>
        <taxon>Insecta</taxon>
        <taxon>Pterygota</taxon>
        <taxon>Neoptera</taxon>
        <taxon>Endopterygota</taxon>
        <taxon>Lepidoptera</taxon>
        <taxon>Glossata</taxon>
        <taxon>Ditrysia</taxon>
        <taxon>Pyraloidea</taxon>
        <taxon>Pyralidae</taxon>
        <taxon>Galleriinae</taxon>
        <taxon>Galleria</taxon>
    </lineage>
</organism>
<evidence type="ECO:0000259" key="3">
    <source>
        <dbReference type="Pfam" id="PF15999"/>
    </source>
</evidence>
<reference evidence="5" key="1">
    <citation type="submission" date="2025-08" db="UniProtKB">
        <authorList>
            <consortium name="RefSeq"/>
        </authorList>
    </citation>
    <scope>IDENTIFICATION</scope>
    <source>
        <tissue evidence="5">Whole larvae</tissue>
    </source>
</reference>
<feature type="domain" description="DUF4774" evidence="3">
    <location>
        <begin position="707"/>
        <end position="760"/>
    </location>
</feature>
<proteinExistence type="predicted"/>
<dbReference type="GeneID" id="113514938"/>
<keyword evidence="4" id="KW-1185">Reference proteome</keyword>